<accession>A0AAN8FJS1</accession>
<evidence type="ECO:0000313" key="2">
    <source>
        <dbReference type="Proteomes" id="UP001331761"/>
    </source>
</evidence>
<sequence>MCFTLCCSSSRGSQTITASHRWMSRADTPSFAATELHLTQEQVNAYNEALLEYGFHVLYGSLPLMLDTSLLTAHDRVGSSLSCCVCRQYLL</sequence>
<evidence type="ECO:0000313" key="1">
    <source>
        <dbReference type="EMBL" id="KAK5977904.1"/>
    </source>
</evidence>
<name>A0AAN8FJS1_TRICO</name>
<dbReference type="Proteomes" id="UP001331761">
    <property type="component" value="Unassembled WGS sequence"/>
</dbReference>
<proteinExistence type="predicted"/>
<reference evidence="1 2" key="1">
    <citation type="submission" date="2019-10" db="EMBL/GenBank/DDBJ databases">
        <title>Assembly and Annotation for the nematode Trichostrongylus colubriformis.</title>
        <authorList>
            <person name="Martin J."/>
        </authorList>
    </citation>
    <scope>NUCLEOTIDE SEQUENCE [LARGE SCALE GENOMIC DNA]</scope>
    <source>
        <strain evidence="1">G859</strain>
        <tissue evidence="1">Whole worm</tissue>
    </source>
</reference>
<comment type="caution">
    <text evidence="1">The sequence shown here is derived from an EMBL/GenBank/DDBJ whole genome shotgun (WGS) entry which is preliminary data.</text>
</comment>
<protein>
    <submittedName>
        <fullName evidence="1">Uncharacterized protein</fullName>
    </submittedName>
</protein>
<organism evidence="1 2">
    <name type="scientific">Trichostrongylus colubriformis</name>
    <name type="common">Black scour worm</name>
    <dbReference type="NCBI Taxonomy" id="6319"/>
    <lineage>
        <taxon>Eukaryota</taxon>
        <taxon>Metazoa</taxon>
        <taxon>Ecdysozoa</taxon>
        <taxon>Nematoda</taxon>
        <taxon>Chromadorea</taxon>
        <taxon>Rhabditida</taxon>
        <taxon>Rhabditina</taxon>
        <taxon>Rhabditomorpha</taxon>
        <taxon>Strongyloidea</taxon>
        <taxon>Trichostrongylidae</taxon>
        <taxon>Trichostrongylus</taxon>
    </lineage>
</organism>
<dbReference type="EMBL" id="WIXE01010077">
    <property type="protein sequence ID" value="KAK5977904.1"/>
    <property type="molecule type" value="Genomic_DNA"/>
</dbReference>
<dbReference type="AlphaFoldDB" id="A0AAN8FJS1"/>
<gene>
    <name evidence="1" type="ORF">GCK32_020832</name>
</gene>
<keyword evidence="2" id="KW-1185">Reference proteome</keyword>